<dbReference type="CDD" id="cd12797">
    <property type="entry name" value="M23_peptidase"/>
    <property type="match status" value="1"/>
</dbReference>
<dbReference type="InterPro" id="IPR011055">
    <property type="entry name" value="Dup_hybrid_motif"/>
</dbReference>
<name>A0A7C5U5A3_9BACT</name>
<proteinExistence type="predicted"/>
<evidence type="ECO:0000259" key="2">
    <source>
        <dbReference type="Pfam" id="PF01551"/>
    </source>
</evidence>
<dbReference type="SUPFAM" id="SSF51261">
    <property type="entry name" value="Duplicated hybrid motif"/>
    <property type="match status" value="2"/>
</dbReference>
<protein>
    <submittedName>
        <fullName evidence="3">M23 family metallopeptidase</fullName>
    </submittedName>
</protein>
<feature type="domain" description="M23ase beta-sheet core" evidence="2">
    <location>
        <begin position="47"/>
        <end position="112"/>
    </location>
</feature>
<evidence type="ECO:0000313" key="3">
    <source>
        <dbReference type="EMBL" id="HHR33516.1"/>
    </source>
</evidence>
<sequence>MTKRISSLFFTLTISLIAFSLYSIPVENSYITATFMEFRATGTAPHFHSGVDFSTFLKEGIPIRAAEDGYLVRLEIDKGGIYGMTIVLEHQDGYRTLYAHLSKFSEKMDKLVSMLQSEFGDQRIEVEFSPDDIKFSKGETVGYSGRTGEATKPHAHFEVRSKDEKILYDPLKFIDKNQLRAVQSGLLLKSIVIDGKEYPYASSGTYYFSSEHPKIAVEAYTELAKNLLGIKEIKMYFSDKLVYHIILDELPMDLWEKPYELYDEKTVMTSLTYRGFYKLYSTNNLPFVKVNEVNSYTDSSYKVTIELFDDFGNQGTFTFNLAKQG</sequence>
<keyword evidence="1" id="KW-0732">Signal</keyword>
<dbReference type="Gene3D" id="2.70.70.10">
    <property type="entry name" value="Glucose Permease (Domain IIA)"/>
    <property type="match status" value="1"/>
</dbReference>
<gene>
    <name evidence="3" type="ORF">ENM46_01040</name>
</gene>
<dbReference type="EMBL" id="DRXW01000067">
    <property type="protein sequence ID" value="HHR33516.1"/>
    <property type="molecule type" value="Genomic_DNA"/>
</dbReference>
<dbReference type="InterPro" id="IPR016047">
    <property type="entry name" value="M23ase_b-sheet_dom"/>
</dbReference>
<comment type="caution">
    <text evidence="3">The sequence shown here is derived from an EMBL/GenBank/DDBJ whole genome shotgun (WGS) entry which is preliminary data.</text>
</comment>
<dbReference type="PANTHER" id="PTHR21666:SF289">
    <property type="entry name" value="L-ALA--D-GLU ENDOPEPTIDASE"/>
    <property type="match status" value="1"/>
</dbReference>
<dbReference type="InterPro" id="IPR050570">
    <property type="entry name" value="Cell_wall_metabolism_enzyme"/>
</dbReference>
<dbReference type="PANTHER" id="PTHR21666">
    <property type="entry name" value="PEPTIDASE-RELATED"/>
    <property type="match status" value="1"/>
</dbReference>
<accession>A0A7C5U5A3</accession>
<organism evidence="3">
    <name type="scientific">Fervidobacterium nodosum</name>
    <dbReference type="NCBI Taxonomy" id="2424"/>
    <lineage>
        <taxon>Bacteria</taxon>
        <taxon>Thermotogati</taxon>
        <taxon>Thermotogota</taxon>
        <taxon>Thermotogae</taxon>
        <taxon>Thermotogales</taxon>
        <taxon>Fervidobacteriaceae</taxon>
        <taxon>Fervidobacterium</taxon>
    </lineage>
</organism>
<dbReference type="AlphaFoldDB" id="A0A7C5U5A3"/>
<reference evidence="3" key="1">
    <citation type="journal article" date="2020" name="mSystems">
        <title>Genome- and Community-Level Interaction Insights into Carbon Utilization and Element Cycling Functions of Hydrothermarchaeota in Hydrothermal Sediment.</title>
        <authorList>
            <person name="Zhou Z."/>
            <person name="Liu Y."/>
            <person name="Xu W."/>
            <person name="Pan J."/>
            <person name="Luo Z.H."/>
            <person name="Li M."/>
        </authorList>
    </citation>
    <scope>NUCLEOTIDE SEQUENCE [LARGE SCALE GENOMIC DNA]</scope>
    <source>
        <strain evidence="3">SpSt-1088</strain>
    </source>
</reference>
<dbReference type="GO" id="GO:0004222">
    <property type="term" value="F:metalloendopeptidase activity"/>
    <property type="evidence" value="ECO:0007669"/>
    <property type="project" value="TreeGrafter"/>
</dbReference>
<dbReference type="Pfam" id="PF01551">
    <property type="entry name" value="Peptidase_M23"/>
    <property type="match status" value="1"/>
</dbReference>
<evidence type="ECO:0000256" key="1">
    <source>
        <dbReference type="ARBA" id="ARBA00022729"/>
    </source>
</evidence>